<feature type="transmembrane region" description="Helical" evidence="1">
    <location>
        <begin position="191"/>
        <end position="208"/>
    </location>
</feature>
<proteinExistence type="predicted"/>
<organism evidence="2 3">
    <name type="scientific">Candidatus Woesebacteria bacterium RIFCSPHIGHO2_01_FULL_38_9</name>
    <dbReference type="NCBI Taxonomy" id="1802492"/>
    <lineage>
        <taxon>Bacteria</taxon>
        <taxon>Candidatus Woeseibacteriota</taxon>
    </lineage>
</organism>
<name>A0A1F7XZT6_9BACT</name>
<keyword evidence="1" id="KW-0472">Membrane</keyword>
<accession>A0A1F7XZT6</accession>
<feature type="transmembrane region" description="Helical" evidence="1">
    <location>
        <begin position="94"/>
        <end position="120"/>
    </location>
</feature>
<feature type="transmembrane region" description="Helical" evidence="1">
    <location>
        <begin position="7"/>
        <end position="28"/>
    </location>
</feature>
<reference evidence="2 3" key="1">
    <citation type="journal article" date="2016" name="Nat. Commun.">
        <title>Thousands of microbial genomes shed light on interconnected biogeochemical processes in an aquifer system.</title>
        <authorList>
            <person name="Anantharaman K."/>
            <person name="Brown C.T."/>
            <person name="Hug L.A."/>
            <person name="Sharon I."/>
            <person name="Castelle C.J."/>
            <person name="Probst A.J."/>
            <person name="Thomas B.C."/>
            <person name="Singh A."/>
            <person name="Wilkins M.J."/>
            <person name="Karaoz U."/>
            <person name="Brodie E.L."/>
            <person name="Williams K.H."/>
            <person name="Hubbard S.S."/>
            <person name="Banfield J.F."/>
        </authorList>
    </citation>
    <scope>NUCLEOTIDE SEQUENCE [LARGE SCALE GENOMIC DNA]</scope>
</reference>
<dbReference type="Proteomes" id="UP000178419">
    <property type="component" value="Unassembled WGS sequence"/>
</dbReference>
<feature type="transmembrane region" description="Helical" evidence="1">
    <location>
        <begin position="154"/>
        <end position="170"/>
    </location>
</feature>
<comment type="caution">
    <text evidence="2">The sequence shown here is derived from an EMBL/GenBank/DDBJ whole genome shotgun (WGS) entry which is preliminary data.</text>
</comment>
<dbReference type="AlphaFoldDB" id="A0A1F7XZT6"/>
<keyword evidence="1" id="KW-0812">Transmembrane</keyword>
<feature type="transmembrane region" description="Helical" evidence="1">
    <location>
        <begin position="331"/>
        <end position="348"/>
    </location>
</feature>
<feature type="transmembrane region" description="Helical" evidence="1">
    <location>
        <begin position="228"/>
        <end position="245"/>
    </location>
</feature>
<feature type="transmembrane region" description="Helical" evidence="1">
    <location>
        <begin position="278"/>
        <end position="302"/>
    </location>
</feature>
<feature type="transmembrane region" description="Helical" evidence="1">
    <location>
        <begin position="355"/>
        <end position="372"/>
    </location>
</feature>
<evidence type="ECO:0000256" key="1">
    <source>
        <dbReference type="SAM" id="Phobius"/>
    </source>
</evidence>
<feature type="transmembrane region" description="Helical" evidence="1">
    <location>
        <begin position="309"/>
        <end position="325"/>
    </location>
</feature>
<sequence>MASKFRLVIALTILSVLSIFIIWLPFFLRLESVWGIPLPDDGMATIVANYDGPLYIVVAKTLYNPNLVSNFSFGLPNEYYAAHFPLYPLLIKAFATFLGFPYAMLFVTGVSSILAAYFFYLFIQGFVDKKDALWMTTVFLIFPARWLIIRSVGSPEPLFIAAIIATFYYFRKQKYLAAGFWGGLAQLTKSPGILLFVALFLALTFPILKKAATTAITKLLPSINIKSYLSIFIIPLALIVIFVFYKVQLDDFLAYFHSGDNIHLFFPPFQIFNYSQPWVGTFWLEEIIFVYLFGLLGLIKLIKMKENQLAWFVGVFFVSILFVSHRDLIRYSLPIVPFLLAAFSETIVKKEFKLAMIVLIIPIYLFSLAYISQNVMPISDWAPLL</sequence>
<protein>
    <recommendedName>
        <fullName evidence="4">Glycosyltransferase RgtA/B/C/D-like domain-containing protein</fullName>
    </recommendedName>
</protein>
<evidence type="ECO:0008006" key="4">
    <source>
        <dbReference type="Google" id="ProtNLM"/>
    </source>
</evidence>
<keyword evidence="1" id="KW-1133">Transmembrane helix</keyword>
<evidence type="ECO:0000313" key="3">
    <source>
        <dbReference type="Proteomes" id="UP000178419"/>
    </source>
</evidence>
<gene>
    <name evidence="2" type="ORF">A2714_04010</name>
</gene>
<dbReference type="EMBL" id="MGGE01000040">
    <property type="protein sequence ID" value="OGM20526.1"/>
    <property type="molecule type" value="Genomic_DNA"/>
</dbReference>
<evidence type="ECO:0000313" key="2">
    <source>
        <dbReference type="EMBL" id="OGM20526.1"/>
    </source>
</evidence>